<dbReference type="RefSeq" id="WP_377003150.1">
    <property type="nucleotide sequence ID" value="NZ_JBHSGG010000003.1"/>
</dbReference>
<protein>
    <submittedName>
        <fullName evidence="1">Uncharacterized protein</fullName>
    </submittedName>
</protein>
<proteinExistence type="predicted"/>
<dbReference type="EMBL" id="JBHSGG010000003">
    <property type="protein sequence ID" value="MFC4727144.1"/>
    <property type="molecule type" value="Genomic_DNA"/>
</dbReference>
<evidence type="ECO:0000313" key="1">
    <source>
        <dbReference type="EMBL" id="MFC4727144.1"/>
    </source>
</evidence>
<dbReference type="Proteomes" id="UP001595892">
    <property type="component" value="Unassembled WGS sequence"/>
</dbReference>
<accession>A0ABV9NIN0</accession>
<comment type="caution">
    <text evidence="1">The sequence shown here is derived from an EMBL/GenBank/DDBJ whole genome shotgun (WGS) entry which is preliminary data.</text>
</comment>
<sequence>MRLLTVTDTPLVLDTTPFLSGSNAIAVNLSDSAVTIEAADSAADDFTTFLEVEAGSLVEIANLPPRIQLAGAGPLYLIADMD</sequence>
<evidence type="ECO:0000313" key="2">
    <source>
        <dbReference type="Proteomes" id="UP001595892"/>
    </source>
</evidence>
<reference evidence="2" key="1">
    <citation type="journal article" date="2019" name="Int. J. Syst. Evol. Microbiol.">
        <title>The Global Catalogue of Microorganisms (GCM) 10K type strain sequencing project: providing services to taxonomists for standard genome sequencing and annotation.</title>
        <authorList>
            <consortium name="The Broad Institute Genomics Platform"/>
            <consortium name="The Broad Institute Genome Sequencing Center for Infectious Disease"/>
            <person name="Wu L."/>
            <person name="Ma J."/>
        </authorList>
    </citation>
    <scope>NUCLEOTIDE SEQUENCE [LARGE SCALE GENOMIC DNA]</scope>
    <source>
        <strain evidence="2">CGMCC 1.13574</strain>
    </source>
</reference>
<keyword evidence="2" id="KW-1185">Reference proteome</keyword>
<name>A0ABV9NIN0_9GAMM</name>
<gene>
    <name evidence="1" type="ORF">ACFO3Q_03040</name>
</gene>
<organism evidence="1 2">
    <name type="scientific">Coralloluteibacterium thermophilum</name>
    <dbReference type="NCBI Taxonomy" id="2707049"/>
    <lineage>
        <taxon>Bacteria</taxon>
        <taxon>Pseudomonadati</taxon>
        <taxon>Pseudomonadota</taxon>
        <taxon>Gammaproteobacteria</taxon>
        <taxon>Lysobacterales</taxon>
        <taxon>Lysobacteraceae</taxon>
        <taxon>Coralloluteibacterium</taxon>
    </lineage>
</organism>